<dbReference type="AlphaFoldDB" id="A0AA40B5P7"/>
<gene>
    <name evidence="1" type="ORF">B0T26DRAFT_800009</name>
</gene>
<accession>A0AA40B5P7</accession>
<protein>
    <submittedName>
        <fullName evidence="1">Uncharacterized protein</fullName>
    </submittedName>
</protein>
<dbReference type="Proteomes" id="UP001172101">
    <property type="component" value="Unassembled WGS sequence"/>
</dbReference>
<evidence type="ECO:0000313" key="2">
    <source>
        <dbReference type="Proteomes" id="UP001172101"/>
    </source>
</evidence>
<evidence type="ECO:0000313" key="1">
    <source>
        <dbReference type="EMBL" id="KAK0728175.1"/>
    </source>
</evidence>
<comment type="caution">
    <text evidence="1">The sequence shown here is derived from an EMBL/GenBank/DDBJ whole genome shotgun (WGS) entry which is preliminary data.</text>
</comment>
<dbReference type="GeneID" id="85330257"/>
<name>A0AA40B5P7_9PEZI</name>
<dbReference type="EMBL" id="JAUIRO010000002">
    <property type="protein sequence ID" value="KAK0728175.1"/>
    <property type="molecule type" value="Genomic_DNA"/>
</dbReference>
<sequence>MAGLSSRLGLSSLAGRFRLETTRTHTRTTTDLALGSVLISRTDDRWRRSLPILRILITLPLDGRSSPPKAIWSHPCDRVRSFLLVRQPRIMTMTMSMSMLVQGMLADETRLCLSYLDPRRRASLLGASVLVSKQNASLRKHSQKWKLITPTNDPRRQNILRKSSHGGLHLGIRFEGFGICRRGADGALGNPFELKTTARIFRAARTLAST</sequence>
<reference evidence="1" key="1">
    <citation type="submission" date="2023-06" db="EMBL/GenBank/DDBJ databases">
        <title>Genome-scale phylogeny and comparative genomics of the fungal order Sordariales.</title>
        <authorList>
            <consortium name="Lawrence Berkeley National Laboratory"/>
            <person name="Hensen N."/>
            <person name="Bonometti L."/>
            <person name="Westerberg I."/>
            <person name="Brannstrom I.O."/>
            <person name="Guillou S."/>
            <person name="Cros-Aarteil S."/>
            <person name="Calhoun S."/>
            <person name="Haridas S."/>
            <person name="Kuo A."/>
            <person name="Mondo S."/>
            <person name="Pangilinan J."/>
            <person name="Riley R."/>
            <person name="LaButti K."/>
            <person name="Andreopoulos B."/>
            <person name="Lipzen A."/>
            <person name="Chen C."/>
            <person name="Yanf M."/>
            <person name="Daum C."/>
            <person name="Ng V."/>
            <person name="Clum A."/>
            <person name="Steindorff A."/>
            <person name="Ohm R."/>
            <person name="Martin F."/>
            <person name="Silar P."/>
            <person name="Natvig D."/>
            <person name="Lalanne C."/>
            <person name="Gautier V."/>
            <person name="Ament-velasquez S.L."/>
            <person name="Kruys A."/>
            <person name="Hutchinson M.I."/>
            <person name="Powell A.J."/>
            <person name="Barry K."/>
            <person name="Miller A.N."/>
            <person name="Grigoriev I.V."/>
            <person name="Debuchy R."/>
            <person name="Gladieux P."/>
            <person name="Thoren M.H."/>
            <person name="Johannesson H."/>
        </authorList>
    </citation>
    <scope>NUCLEOTIDE SEQUENCE</scope>
    <source>
        <strain evidence="1">SMH2392-1A</strain>
    </source>
</reference>
<organism evidence="1 2">
    <name type="scientific">Lasiosphaeria miniovina</name>
    <dbReference type="NCBI Taxonomy" id="1954250"/>
    <lineage>
        <taxon>Eukaryota</taxon>
        <taxon>Fungi</taxon>
        <taxon>Dikarya</taxon>
        <taxon>Ascomycota</taxon>
        <taxon>Pezizomycotina</taxon>
        <taxon>Sordariomycetes</taxon>
        <taxon>Sordariomycetidae</taxon>
        <taxon>Sordariales</taxon>
        <taxon>Lasiosphaeriaceae</taxon>
        <taxon>Lasiosphaeria</taxon>
    </lineage>
</organism>
<dbReference type="RefSeq" id="XP_060301030.1">
    <property type="nucleotide sequence ID" value="XM_060446987.1"/>
</dbReference>
<keyword evidence="2" id="KW-1185">Reference proteome</keyword>
<proteinExistence type="predicted"/>